<evidence type="ECO:0000256" key="5">
    <source>
        <dbReference type="ARBA" id="ARBA00022801"/>
    </source>
</evidence>
<keyword evidence="4 9" id="KW-0732">Signal</keyword>
<organism evidence="11 12">
    <name type="scientific">Drosophila rubida</name>
    <dbReference type="NCBI Taxonomy" id="30044"/>
    <lineage>
        <taxon>Eukaryota</taxon>
        <taxon>Metazoa</taxon>
        <taxon>Ecdysozoa</taxon>
        <taxon>Arthropoda</taxon>
        <taxon>Hexapoda</taxon>
        <taxon>Insecta</taxon>
        <taxon>Pterygota</taxon>
        <taxon>Neoptera</taxon>
        <taxon>Endopterygota</taxon>
        <taxon>Diptera</taxon>
        <taxon>Brachycera</taxon>
        <taxon>Muscomorpha</taxon>
        <taxon>Ephydroidea</taxon>
        <taxon>Drosophilidae</taxon>
        <taxon>Drosophila</taxon>
    </lineage>
</organism>
<dbReference type="PANTHER" id="PTHR24260:SF143">
    <property type="entry name" value="SERINE PROTEASE GD-LIKE PROTEIN"/>
    <property type="match status" value="1"/>
</dbReference>
<dbReference type="SUPFAM" id="SSF50494">
    <property type="entry name" value="Trypsin-like serine proteases"/>
    <property type="match status" value="1"/>
</dbReference>
<evidence type="ECO:0000256" key="3">
    <source>
        <dbReference type="ARBA" id="ARBA00022670"/>
    </source>
</evidence>
<proteinExistence type="predicted"/>
<evidence type="ECO:0000256" key="2">
    <source>
        <dbReference type="ARBA" id="ARBA00022525"/>
    </source>
</evidence>
<keyword evidence="5" id="KW-0378">Hydrolase</keyword>
<dbReference type="Proteomes" id="UP001200034">
    <property type="component" value="Unassembled WGS sequence"/>
</dbReference>
<evidence type="ECO:0000313" key="12">
    <source>
        <dbReference type="Proteomes" id="UP001200034"/>
    </source>
</evidence>
<dbReference type="FunFam" id="2.40.10.10:FF:000146">
    <property type="entry name" value="Serine protease 53"/>
    <property type="match status" value="1"/>
</dbReference>
<evidence type="ECO:0000256" key="6">
    <source>
        <dbReference type="ARBA" id="ARBA00022825"/>
    </source>
</evidence>
<evidence type="ECO:0000256" key="1">
    <source>
        <dbReference type="ARBA" id="ARBA00004613"/>
    </source>
</evidence>
<dbReference type="GO" id="GO:0005576">
    <property type="term" value="C:extracellular region"/>
    <property type="evidence" value="ECO:0007669"/>
    <property type="project" value="UniProtKB-SubCell"/>
</dbReference>
<keyword evidence="2" id="KW-0964">Secreted</keyword>
<evidence type="ECO:0000259" key="10">
    <source>
        <dbReference type="PROSITE" id="PS50240"/>
    </source>
</evidence>
<dbReference type="PROSITE" id="PS00134">
    <property type="entry name" value="TRYPSIN_HIS"/>
    <property type="match status" value="1"/>
</dbReference>
<dbReference type="InterPro" id="IPR043504">
    <property type="entry name" value="Peptidase_S1_PA_chymotrypsin"/>
</dbReference>
<dbReference type="CDD" id="cd00190">
    <property type="entry name" value="Tryp_SPc"/>
    <property type="match status" value="1"/>
</dbReference>
<dbReference type="PRINTS" id="PR00722">
    <property type="entry name" value="CHYMOTRYPSIN"/>
</dbReference>
<feature type="signal peptide" evidence="9">
    <location>
        <begin position="1"/>
        <end position="23"/>
    </location>
</feature>
<accession>A0AAD4PR75</accession>
<comment type="caution">
    <text evidence="11">The sequence shown here is derived from an EMBL/GenBank/DDBJ whole genome shotgun (WGS) entry which is preliminary data.</text>
</comment>
<dbReference type="SMART" id="SM00020">
    <property type="entry name" value="Tryp_SPc"/>
    <property type="match status" value="1"/>
</dbReference>
<feature type="domain" description="Peptidase S1" evidence="10">
    <location>
        <begin position="247"/>
        <end position="494"/>
    </location>
</feature>
<dbReference type="InterPro" id="IPR051333">
    <property type="entry name" value="CLIP_Serine_Protease"/>
</dbReference>
<dbReference type="PROSITE" id="PS50240">
    <property type="entry name" value="TRYPSIN_DOM"/>
    <property type="match status" value="1"/>
</dbReference>
<dbReference type="GO" id="GO:0004252">
    <property type="term" value="F:serine-type endopeptidase activity"/>
    <property type="evidence" value="ECO:0007669"/>
    <property type="project" value="InterPro"/>
</dbReference>
<evidence type="ECO:0000256" key="7">
    <source>
        <dbReference type="ARBA" id="ARBA00023145"/>
    </source>
</evidence>
<evidence type="ECO:0000256" key="9">
    <source>
        <dbReference type="SAM" id="SignalP"/>
    </source>
</evidence>
<name>A0AAD4PR75_9MUSC</name>
<keyword evidence="8" id="KW-1015">Disulfide bond</keyword>
<dbReference type="Pfam" id="PF16030">
    <property type="entry name" value="GD_N"/>
    <property type="match status" value="1"/>
</dbReference>
<sequence>MANAALQLLTLTLLGLCLRCAQPQRLPPNPCGSIFSYERQGDRWIGHLTPGSDGLHDVNIRMMFASRGTQVSTTIPRAYQVTLNSSSLCTVQSGTVSSMAPYPDKQTAFDRMRAGYSAQTFVRFDGYQFELPKLILVQVNGHTLCTGNKYGPPSSTATRDLHMAVSGGVAPVQRPTTVIQPPVVHRDRPQAQVQPTASTFSTGNPFLSRLTTVKPVTTAKPVVIVETRRDPPPDVTECGVEGFIGLQIGGENVPRGRFPWLAALYHDTNNDASKIELVYKCVTTLISGRTVITAAHCIYGMTPDQLRVYVGRHDSTLHPERDATLMAVESVRTHPDFVGNLLPDSDVGLLVLTEHVVYSSYVRPICLWTSSTPLGIDESEQTAVAGWGIDSTLKPTRFPTTVNVRPVSREECLREMVTAKDFLTPRTLCAGNSQGHGPCLGDSGGGLMVLRNNRWLVRGIVSLAQRAGNSCDLSRFVIYCDVARHLSWIEQNVVR</sequence>
<feature type="chain" id="PRO_5042267285" description="Peptidase S1 domain-containing protein" evidence="9">
    <location>
        <begin position="24"/>
        <end position="495"/>
    </location>
</feature>
<dbReference type="InterPro" id="IPR001314">
    <property type="entry name" value="Peptidase_S1A"/>
</dbReference>
<dbReference type="PANTHER" id="PTHR24260">
    <property type="match status" value="1"/>
</dbReference>
<evidence type="ECO:0000256" key="4">
    <source>
        <dbReference type="ARBA" id="ARBA00022729"/>
    </source>
</evidence>
<keyword evidence="3" id="KW-0645">Protease</keyword>
<evidence type="ECO:0000313" key="11">
    <source>
        <dbReference type="EMBL" id="KAH8388490.1"/>
    </source>
</evidence>
<dbReference type="AlphaFoldDB" id="A0AAD4PR75"/>
<dbReference type="InterPro" id="IPR001254">
    <property type="entry name" value="Trypsin_dom"/>
</dbReference>
<keyword evidence="12" id="KW-1185">Reference proteome</keyword>
<dbReference type="InterPro" id="IPR031986">
    <property type="entry name" value="GD_N"/>
</dbReference>
<keyword evidence="7" id="KW-0865">Zymogen</keyword>
<dbReference type="EMBL" id="JAJJHW010000014">
    <property type="protein sequence ID" value="KAH8388490.1"/>
    <property type="molecule type" value="Genomic_DNA"/>
</dbReference>
<evidence type="ECO:0000256" key="8">
    <source>
        <dbReference type="ARBA" id="ARBA00023157"/>
    </source>
</evidence>
<comment type="subcellular location">
    <subcellularLocation>
        <location evidence="1">Secreted</location>
    </subcellularLocation>
</comment>
<dbReference type="GO" id="GO:0006508">
    <property type="term" value="P:proteolysis"/>
    <property type="evidence" value="ECO:0007669"/>
    <property type="project" value="UniProtKB-KW"/>
</dbReference>
<keyword evidence="6" id="KW-0720">Serine protease</keyword>
<dbReference type="Pfam" id="PF00089">
    <property type="entry name" value="Trypsin"/>
    <property type="match status" value="1"/>
</dbReference>
<protein>
    <recommendedName>
        <fullName evidence="10">Peptidase S1 domain-containing protein</fullName>
    </recommendedName>
</protein>
<gene>
    <name evidence="11" type="ORF">KR093_008000</name>
</gene>
<dbReference type="Gene3D" id="2.40.10.10">
    <property type="entry name" value="Trypsin-like serine proteases"/>
    <property type="match status" value="1"/>
</dbReference>
<dbReference type="InterPro" id="IPR009003">
    <property type="entry name" value="Peptidase_S1_PA"/>
</dbReference>
<reference evidence="11" key="1">
    <citation type="journal article" date="2021" name="Mol. Ecol. Resour.">
        <title>Phylogenomic analyses of the genus Drosophila reveals genomic signals of climate adaptation.</title>
        <authorList>
            <person name="Li F."/>
            <person name="Rane R.V."/>
            <person name="Luria V."/>
            <person name="Xiong Z."/>
            <person name="Chen J."/>
            <person name="Li Z."/>
            <person name="Catullo R.A."/>
            <person name="Griffin P.C."/>
            <person name="Schiffer M."/>
            <person name="Pearce S."/>
            <person name="Lee S.F."/>
            <person name="McElroy K."/>
            <person name="Stocker A."/>
            <person name="Shirriffs J."/>
            <person name="Cockerell F."/>
            <person name="Coppin C."/>
            <person name="Sgro C.M."/>
            <person name="Karger A."/>
            <person name="Cain J.W."/>
            <person name="Weber J.A."/>
            <person name="Santpere G."/>
            <person name="Kirschner M.W."/>
            <person name="Hoffmann A.A."/>
            <person name="Oakeshott J.G."/>
            <person name="Zhang G."/>
        </authorList>
    </citation>
    <scope>NUCLEOTIDE SEQUENCE</scope>
    <source>
        <strain evidence="11">BGI-SZ-2011g</strain>
    </source>
</reference>
<dbReference type="InterPro" id="IPR018114">
    <property type="entry name" value="TRYPSIN_HIS"/>
</dbReference>